<dbReference type="InterPro" id="IPR001943">
    <property type="entry name" value="UVR_dom"/>
</dbReference>
<evidence type="ECO:0000313" key="4">
    <source>
        <dbReference type="EMBL" id="KAK5578005.1"/>
    </source>
</evidence>
<evidence type="ECO:0000256" key="1">
    <source>
        <dbReference type="SAM" id="Coils"/>
    </source>
</evidence>
<keyword evidence="1" id="KW-0175">Coiled coil</keyword>
<proteinExistence type="predicted"/>
<feature type="compositionally biased region" description="Low complexity" evidence="2">
    <location>
        <begin position="97"/>
        <end position="118"/>
    </location>
</feature>
<organism evidence="4 5">
    <name type="scientific">Dictyostelium firmibasis</name>
    <dbReference type="NCBI Taxonomy" id="79012"/>
    <lineage>
        <taxon>Eukaryota</taxon>
        <taxon>Amoebozoa</taxon>
        <taxon>Evosea</taxon>
        <taxon>Eumycetozoa</taxon>
        <taxon>Dictyostelia</taxon>
        <taxon>Dictyosteliales</taxon>
        <taxon>Dictyosteliaceae</taxon>
        <taxon>Dictyostelium</taxon>
    </lineage>
</organism>
<feature type="region of interest" description="Disordered" evidence="2">
    <location>
        <begin position="1"/>
        <end position="35"/>
    </location>
</feature>
<evidence type="ECO:0000259" key="3">
    <source>
        <dbReference type="Pfam" id="PF02151"/>
    </source>
</evidence>
<dbReference type="AlphaFoldDB" id="A0AAN7TZ52"/>
<protein>
    <recommendedName>
        <fullName evidence="3">UVR domain-containing protein</fullName>
    </recommendedName>
</protein>
<dbReference type="Pfam" id="PF02151">
    <property type="entry name" value="UVR"/>
    <property type="match status" value="1"/>
</dbReference>
<feature type="compositionally biased region" description="Acidic residues" evidence="2">
    <location>
        <begin position="136"/>
        <end position="151"/>
    </location>
</feature>
<dbReference type="Proteomes" id="UP001344447">
    <property type="component" value="Unassembled WGS sequence"/>
</dbReference>
<dbReference type="InterPro" id="IPR026081">
    <property type="entry name" value="DISC1"/>
</dbReference>
<name>A0AAN7TZ52_9MYCE</name>
<gene>
    <name evidence="4" type="ORF">RB653_002954</name>
</gene>
<feature type="region of interest" description="Disordered" evidence="2">
    <location>
        <begin position="91"/>
        <end position="201"/>
    </location>
</feature>
<feature type="coiled-coil region" evidence="1">
    <location>
        <begin position="598"/>
        <end position="653"/>
    </location>
</feature>
<dbReference type="PANTHER" id="PTHR14332:SF3">
    <property type="entry name" value="DISRUPTED IN SCHIZOPHRENIA 1 PROTEIN"/>
    <property type="match status" value="1"/>
</dbReference>
<dbReference type="GO" id="GO:0045111">
    <property type="term" value="C:intermediate filament cytoskeleton"/>
    <property type="evidence" value="ECO:0007669"/>
    <property type="project" value="TreeGrafter"/>
</dbReference>
<evidence type="ECO:0000256" key="2">
    <source>
        <dbReference type="SAM" id="MobiDB-lite"/>
    </source>
</evidence>
<reference evidence="4 5" key="1">
    <citation type="submission" date="2023-11" db="EMBL/GenBank/DDBJ databases">
        <title>Dfirmibasis_genome.</title>
        <authorList>
            <person name="Edelbroek B."/>
            <person name="Kjellin J."/>
            <person name="Jerlstrom-Hultqvist J."/>
            <person name="Soderbom F."/>
        </authorList>
    </citation>
    <scope>NUCLEOTIDE SEQUENCE [LARGE SCALE GENOMIC DNA]</scope>
    <source>
        <strain evidence="4 5">TNS-C-14</strain>
    </source>
</reference>
<evidence type="ECO:0000313" key="5">
    <source>
        <dbReference type="Proteomes" id="UP001344447"/>
    </source>
</evidence>
<comment type="caution">
    <text evidence="4">The sequence shown here is derived from an EMBL/GenBank/DDBJ whole genome shotgun (WGS) entry which is preliminary data.</text>
</comment>
<accession>A0AAN7TZ52</accession>
<feature type="coiled-coil region" evidence="1">
    <location>
        <begin position="221"/>
        <end position="265"/>
    </location>
</feature>
<feature type="compositionally biased region" description="Basic and acidic residues" evidence="2">
    <location>
        <begin position="186"/>
        <end position="196"/>
    </location>
</feature>
<feature type="compositionally biased region" description="Polar residues" evidence="2">
    <location>
        <begin position="120"/>
        <end position="131"/>
    </location>
</feature>
<dbReference type="GO" id="GO:0005874">
    <property type="term" value="C:microtubule"/>
    <property type="evidence" value="ECO:0007669"/>
    <property type="project" value="TreeGrafter"/>
</dbReference>
<dbReference type="EMBL" id="JAVFKY010000004">
    <property type="protein sequence ID" value="KAK5578005.1"/>
    <property type="molecule type" value="Genomic_DNA"/>
</dbReference>
<feature type="coiled-coil region" evidence="1">
    <location>
        <begin position="392"/>
        <end position="419"/>
    </location>
</feature>
<sequence>MFNFLQINKSSTKPQSPQPQSPKQDEKQAIEPTNNVKPSINLFQSLNVKNNNSNNGSPTKEVTIDEIPQTTTEINENDPNKRVIKKVRIKSFKPGHSSNNNDELNINDNNISNTSAINPDLSQLDTNNIHNYKNDNEDDDNDEDGDNDDSNDNNSNNELQNSVVEQNELNKQENLSKDTPNTTTEINKKDETKEKTIFGGSPLDNLIDELKNSQYRFYEKLTNIENDYKQSLENRKKLNQLLLNNMNLLKEYEEKENQLVENEDYEGASKVSEDINSIQKDNEQIMDSLIKSIKNNQQDQIFEELLIIYQESTDEKQIKILDIKSKEDENIHKYQEQVRETIKSIKDEIETKQESIDRETKYLLLDKEILETNETSLTNTINELNKPLILERRDHIQTKQSLQDEIDKLLLEIQLKRDQQSQCDQHINDINEKIESISSSKFSKEQSRLEQERSNIKKRDDHIAQLSNELLELTTKVDQLNNPSDHPSFQVISRVDETIRDCKSFLSETTSTLDSIGSQQNQIYKLYKDILQSEDSNKRMQSKLTTLTQSIQDLTAETNSDSSQKIQLKKSISELEDTIPLLEQSKNIAKDSKRFTEAASLLSELKQKQQLLIEKNKQLQEISDHLDLNSSKLESLQKEYSQYKEITEKQNSTNYLNLLENLLQRQLELQSLIDDKNSFDNLKQFYKIEFESNSSEISFIKLKLNK</sequence>
<feature type="domain" description="UVR" evidence="3">
    <location>
        <begin position="247"/>
        <end position="280"/>
    </location>
</feature>
<keyword evidence="5" id="KW-1185">Reference proteome</keyword>
<dbReference type="PANTHER" id="PTHR14332">
    <property type="entry name" value="DISRUPTED IN SCHIZOPHRENIA 1 PROTEIN"/>
    <property type="match status" value="1"/>
</dbReference>
<dbReference type="GO" id="GO:0005815">
    <property type="term" value="C:microtubule organizing center"/>
    <property type="evidence" value="ECO:0007669"/>
    <property type="project" value="TreeGrafter"/>
</dbReference>